<dbReference type="Gene3D" id="3.20.20.140">
    <property type="entry name" value="Metal-dependent hydrolases"/>
    <property type="match status" value="1"/>
</dbReference>
<dbReference type="Proteomes" id="UP000266861">
    <property type="component" value="Unassembled WGS sequence"/>
</dbReference>
<evidence type="ECO:0000256" key="3">
    <source>
        <dbReference type="ARBA" id="ARBA00022801"/>
    </source>
</evidence>
<keyword evidence="3" id="KW-0378">Hydrolase</keyword>
<dbReference type="OrthoDB" id="6079689at2759"/>
<dbReference type="InterPro" id="IPR001130">
    <property type="entry name" value="TatD-like"/>
</dbReference>
<dbReference type="SUPFAM" id="SSF51556">
    <property type="entry name" value="Metallo-dependent hydrolases"/>
    <property type="match status" value="1"/>
</dbReference>
<sequence length="290" mass="32243">MSIGNSVIDVHAHLYPSSFPNKQINQILIRAQNVNVASVVAVSETLEDAKSIFALKNDLSIPLDLREMIEPCAGLHPVTPQGAKSVVKLDQVNGILEFIKEKSSELVGIGEVGMDFTPHVLNNAINAHPELKLTKEDLKSIQRDIFIRQIALSLQLDLPLNVHSRSAGHYVLDCLRDYGARKVVMHAFNGQIKYAKRGVEMGFYFSIPPEVVYLPQKQKLVEAIPLSNILLETDAPALGPENGVDNEPDSIVFSIKEIARIKQIPIDEVIRQTTQNAYKLFPRIKKINIT</sequence>
<feature type="binding site" evidence="5">
    <location>
        <position position="13"/>
    </location>
    <ligand>
        <name>a divalent metal cation</name>
        <dbReference type="ChEBI" id="CHEBI:60240"/>
        <label>1</label>
    </ligand>
</feature>
<feature type="binding site" evidence="5">
    <location>
        <position position="186"/>
    </location>
    <ligand>
        <name>a divalent metal cation</name>
        <dbReference type="ChEBI" id="CHEBI:60240"/>
        <label>2</label>
    </ligand>
</feature>
<evidence type="ECO:0000313" key="6">
    <source>
        <dbReference type="EMBL" id="RHZ49595.1"/>
    </source>
</evidence>
<dbReference type="PANTHER" id="PTHR46317">
    <property type="entry name" value="HYDROLASE OF PHP SUPERFAMILY-RELATED PROTEIN"/>
    <property type="match status" value="1"/>
</dbReference>
<feature type="binding site" evidence="5">
    <location>
        <position position="163"/>
    </location>
    <ligand>
        <name>a divalent metal cation</name>
        <dbReference type="ChEBI" id="CHEBI:60240"/>
        <label>2</label>
    </ligand>
</feature>
<feature type="binding site" evidence="5">
    <location>
        <position position="234"/>
    </location>
    <ligand>
        <name>a divalent metal cation</name>
        <dbReference type="ChEBI" id="CHEBI:60240"/>
        <label>1</label>
    </ligand>
</feature>
<protein>
    <submittedName>
        <fullName evidence="6">Uncharacterized protein</fullName>
    </submittedName>
</protein>
<dbReference type="InterPro" id="IPR032466">
    <property type="entry name" value="Metal_Hydrolase"/>
</dbReference>
<reference evidence="6 7" key="1">
    <citation type="submission" date="2018-08" db="EMBL/GenBank/DDBJ databases">
        <title>Genome and evolution of the arbuscular mycorrhizal fungus Diversispora epigaea (formerly Glomus versiforme) and its bacterial endosymbionts.</title>
        <authorList>
            <person name="Sun X."/>
            <person name="Fei Z."/>
            <person name="Harrison M."/>
        </authorList>
    </citation>
    <scope>NUCLEOTIDE SEQUENCE [LARGE SCALE GENOMIC DNA]</scope>
    <source>
        <strain evidence="6 7">IT104</strain>
    </source>
</reference>
<dbReference type="AlphaFoldDB" id="A0A397GF41"/>
<feature type="binding site" evidence="5">
    <location>
        <position position="11"/>
    </location>
    <ligand>
        <name>a divalent metal cation</name>
        <dbReference type="ChEBI" id="CHEBI:60240"/>
        <label>1</label>
    </ligand>
</feature>
<dbReference type="EMBL" id="PQFF01000448">
    <property type="protein sequence ID" value="RHZ49595.1"/>
    <property type="molecule type" value="Genomic_DNA"/>
</dbReference>
<dbReference type="InterPro" id="IPR018228">
    <property type="entry name" value="DNase_TatD-rel_CS"/>
</dbReference>
<evidence type="ECO:0000256" key="1">
    <source>
        <dbReference type="ARBA" id="ARBA00009275"/>
    </source>
</evidence>
<organism evidence="6 7">
    <name type="scientific">Diversispora epigaea</name>
    <dbReference type="NCBI Taxonomy" id="1348612"/>
    <lineage>
        <taxon>Eukaryota</taxon>
        <taxon>Fungi</taxon>
        <taxon>Fungi incertae sedis</taxon>
        <taxon>Mucoromycota</taxon>
        <taxon>Glomeromycotina</taxon>
        <taxon>Glomeromycetes</taxon>
        <taxon>Diversisporales</taxon>
        <taxon>Diversisporaceae</taxon>
        <taxon>Diversispora</taxon>
    </lineage>
</organism>
<name>A0A397GF41_9GLOM</name>
<dbReference type="GO" id="GO:0016788">
    <property type="term" value="F:hydrolase activity, acting on ester bonds"/>
    <property type="evidence" value="ECO:0007669"/>
    <property type="project" value="InterPro"/>
</dbReference>
<keyword evidence="2 5" id="KW-0479">Metal-binding</keyword>
<dbReference type="CDD" id="cd01310">
    <property type="entry name" value="TatD_DNAse"/>
    <property type="match status" value="1"/>
</dbReference>
<evidence type="ECO:0000256" key="4">
    <source>
        <dbReference type="ARBA" id="ARBA00093287"/>
    </source>
</evidence>
<comment type="caution">
    <text evidence="6">The sequence shown here is derived from an EMBL/GenBank/DDBJ whole genome shotgun (WGS) entry which is preliminary data.</text>
</comment>
<comment type="similarity">
    <text evidence="1">Belongs to the metallo-dependent hydrolases superfamily. TatD-type hydrolase family.</text>
</comment>
<evidence type="ECO:0000313" key="7">
    <source>
        <dbReference type="Proteomes" id="UP000266861"/>
    </source>
</evidence>
<keyword evidence="7" id="KW-1185">Reference proteome</keyword>
<evidence type="ECO:0000256" key="5">
    <source>
        <dbReference type="PIRSR" id="PIRSR005902-1"/>
    </source>
</evidence>
<dbReference type="Pfam" id="PF01026">
    <property type="entry name" value="TatD_DNase"/>
    <property type="match status" value="1"/>
</dbReference>
<dbReference type="PIRSF" id="PIRSF005902">
    <property type="entry name" value="DNase_TatD"/>
    <property type="match status" value="1"/>
</dbReference>
<feature type="binding site" evidence="5">
    <location>
        <position position="111"/>
    </location>
    <ligand>
        <name>a divalent metal cation</name>
        <dbReference type="ChEBI" id="CHEBI:60240"/>
        <label>1</label>
    </ligand>
</feature>
<comment type="function">
    <text evidence="4">Exhibits 3'-exonuclease activities and apurinic/apyrimidinic (AP) endonuclease (in vitro). Show preferential AP endonuclease activity on double-stranded DNA substrates and 3'- exonuclease activity on single-stranded DNA.</text>
</comment>
<gene>
    <name evidence="6" type="ORF">Glove_519g70</name>
</gene>
<proteinExistence type="inferred from homology"/>
<dbReference type="PROSITE" id="PS01091">
    <property type="entry name" value="TATD_3"/>
    <property type="match status" value="1"/>
</dbReference>
<evidence type="ECO:0000256" key="2">
    <source>
        <dbReference type="ARBA" id="ARBA00022723"/>
    </source>
</evidence>
<accession>A0A397GF41</accession>
<dbReference type="GO" id="GO:0046872">
    <property type="term" value="F:metal ion binding"/>
    <property type="evidence" value="ECO:0007669"/>
    <property type="project" value="UniProtKB-KW"/>
</dbReference>
<dbReference type="PANTHER" id="PTHR46317:SF1">
    <property type="entry name" value="HYDROLASE, TATD FAMILY"/>
    <property type="match status" value="1"/>
</dbReference>